<evidence type="ECO:0000313" key="8">
    <source>
        <dbReference type="Proteomes" id="UP001153737"/>
    </source>
</evidence>
<dbReference type="EMBL" id="OU896711">
    <property type="protein sequence ID" value="CAH1169866.1"/>
    <property type="molecule type" value="Genomic_DNA"/>
</dbReference>
<keyword evidence="4" id="KW-0496">Mitochondrion</keyword>
<dbReference type="OrthoDB" id="5966508at2759"/>
<dbReference type="Proteomes" id="UP001153737">
    <property type="component" value="Chromosome 5"/>
</dbReference>
<keyword evidence="8" id="KW-1185">Reference proteome</keyword>
<accession>A0A9P0DUJ3</accession>
<feature type="transmembrane region" description="Helical" evidence="6">
    <location>
        <begin position="59"/>
        <end position="80"/>
    </location>
</feature>
<proteinExistence type="inferred from homology"/>
<keyword evidence="3" id="KW-0999">Mitochondrion inner membrane</keyword>
<evidence type="ECO:0000256" key="5">
    <source>
        <dbReference type="ARBA" id="ARBA00023136"/>
    </source>
</evidence>
<keyword evidence="6" id="KW-1133">Transmembrane helix</keyword>
<sequence>MNNSKLLLLARACQRQITRNVATTEVSGPRVERLKNLQKKMQIDDGELVHLKNGFGDKALYQFTLLLTLIGLGLSADTLIKLTLGKK</sequence>
<dbReference type="GO" id="GO:0045277">
    <property type="term" value="C:respiratory chain complex IV"/>
    <property type="evidence" value="ECO:0007669"/>
    <property type="project" value="InterPro"/>
</dbReference>
<evidence type="ECO:0000256" key="3">
    <source>
        <dbReference type="ARBA" id="ARBA00022792"/>
    </source>
</evidence>
<evidence type="ECO:0000313" key="7">
    <source>
        <dbReference type="EMBL" id="CAH1169866.1"/>
    </source>
</evidence>
<keyword evidence="5 6" id="KW-0472">Membrane</keyword>
<dbReference type="AlphaFoldDB" id="A0A9P0DUJ3"/>
<comment type="subcellular location">
    <subcellularLocation>
        <location evidence="1">Mitochondrion inner membrane</location>
    </subcellularLocation>
</comment>
<evidence type="ECO:0000256" key="2">
    <source>
        <dbReference type="ARBA" id="ARBA00009331"/>
    </source>
</evidence>
<dbReference type="GO" id="GO:0005743">
    <property type="term" value="C:mitochondrial inner membrane"/>
    <property type="evidence" value="ECO:0007669"/>
    <property type="project" value="UniProtKB-SubCell"/>
</dbReference>
<evidence type="ECO:0000256" key="1">
    <source>
        <dbReference type="ARBA" id="ARBA00004273"/>
    </source>
</evidence>
<protein>
    <submittedName>
        <fullName evidence="7">Uncharacterized protein</fullName>
    </submittedName>
</protein>
<comment type="similarity">
    <text evidence="2">Belongs to the cytochrome c oxidase VIIa family.</text>
</comment>
<dbReference type="InterPro" id="IPR036539">
    <property type="entry name" value="Cyt_c_oxidase_su7a_sf"/>
</dbReference>
<evidence type="ECO:0000256" key="6">
    <source>
        <dbReference type="SAM" id="Phobius"/>
    </source>
</evidence>
<organism evidence="7 8">
    <name type="scientific">Phaedon cochleariae</name>
    <name type="common">Mustard beetle</name>
    <dbReference type="NCBI Taxonomy" id="80249"/>
    <lineage>
        <taxon>Eukaryota</taxon>
        <taxon>Metazoa</taxon>
        <taxon>Ecdysozoa</taxon>
        <taxon>Arthropoda</taxon>
        <taxon>Hexapoda</taxon>
        <taxon>Insecta</taxon>
        <taxon>Pterygota</taxon>
        <taxon>Neoptera</taxon>
        <taxon>Endopterygota</taxon>
        <taxon>Coleoptera</taxon>
        <taxon>Polyphaga</taxon>
        <taxon>Cucujiformia</taxon>
        <taxon>Chrysomeloidea</taxon>
        <taxon>Chrysomelidae</taxon>
        <taxon>Chrysomelinae</taxon>
        <taxon>Chrysomelini</taxon>
        <taxon>Phaedon</taxon>
    </lineage>
</organism>
<dbReference type="SUPFAM" id="SSF81419">
    <property type="entry name" value="Mitochondrial cytochrome c oxidase subunit VIIa"/>
    <property type="match status" value="1"/>
</dbReference>
<reference evidence="7" key="2">
    <citation type="submission" date="2022-10" db="EMBL/GenBank/DDBJ databases">
        <authorList>
            <consortium name="ENA_rothamsted_submissions"/>
            <consortium name="culmorum"/>
            <person name="King R."/>
        </authorList>
    </citation>
    <scope>NUCLEOTIDE SEQUENCE</scope>
</reference>
<dbReference type="GO" id="GO:0006123">
    <property type="term" value="P:mitochondrial electron transport, cytochrome c to oxygen"/>
    <property type="evidence" value="ECO:0007669"/>
    <property type="project" value="InterPro"/>
</dbReference>
<keyword evidence="6" id="KW-0812">Transmembrane</keyword>
<gene>
    <name evidence="7" type="ORF">PHAECO_LOCUS9254</name>
</gene>
<name>A0A9P0DUJ3_PHACE</name>
<reference evidence="7" key="1">
    <citation type="submission" date="2022-01" db="EMBL/GenBank/DDBJ databases">
        <authorList>
            <person name="King R."/>
        </authorList>
    </citation>
    <scope>NUCLEOTIDE SEQUENCE</scope>
</reference>
<dbReference type="Gene3D" id="4.10.91.10">
    <property type="entry name" value="Cytochrome c oxidase, subunit VIIa"/>
    <property type="match status" value="1"/>
</dbReference>
<evidence type="ECO:0000256" key="4">
    <source>
        <dbReference type="ARBA" id="ARBA00023128"/>
    </source>
</evidence>